<dbReference type="Proteomes" id="UP000698924">
    <property type="component" value="Unassembled WGS sequence"/>
</dbReference>
<feature type="region of interest" description="Disordered" evidence="1">
    <location>
        <begin position="81"/>
        <end position="182"/>
    </location>
</feature>
<evidence type="ECO:0000313" key="4">
    <source>
        <dbReference type="Proteomes" id="UP000698924"/>
    </source>
</evidence>
<protein>
    <submittedName>
        <fullName evidence="3">DUF4890 domain-containing protein</fullName>
    </submittedName>
</protein>
<feature type="compositionally biased region" description="Basic and acidic residues" evidence="1">
    <location>
        <begin position="169"/>
        <end position="182"/>
    </location>
</feature>
<keyword evidence="4" id="KW-1185">Reference proteome</keyword>
<feature type="region of interest" description="Disordered" evidence="1">
    <location>
        <begin position="25"/>
        <end position="49"/>
    </location>
</feature>
<comment type="caution">
    <text evidence="3">The sequence shown here is derived from an EMBL/GenBank/DDBJ whole genome shotgun (WGS) entry which is preliminary data.</text>
</comment>
<dbReference type="RefSeq" id="WP_204972489.1">
    <property type="nucleotide sequence ID" value="NZ_JAAZTS010000019.1"/>
</dbReference>
<keyword evidence="2" id="KW-0732">Signal</keyword>
<feature type="compositionally biased region" description="Basic residues" evidence="1">
    <location>
        <begin position="138"/>
        <end position="148"/>
    </location>
</feature>
<name>A0AA40ZVA2_9BACT</name>
<organism evidence="3 4">
    <name type="scientific">Caecibacteroides pullorum</name>
    <dbReference type="NCBI Taxonomy" id="2725562"/>
    <lineage>
        <taxon>Bacteria</taxon>
        <taxon>Pseudomonadati</taxon>
        <taxon>Bacteroidota</taxon>
        <taxon>Bacteroidia</taxon>
        <taxon>Bacteroidales</taxon>
        <taxon>Bacteroidaceae</taxon>
        <taxon>Caecibacteroides</taxon>
    </lineage>
</organism>
<dbReference type="EMBL" id="JACJMO010000019">
    <property type="protein sequence ID" value="MBM6858171.1"/>
    <property type="molecule type" value="Genomic_DNA"/>
</dbReference>
<feature type="chain" id="PRO_5041252373" evidence="2">
    <location>
        <begin position="22"/>
        <end position="182"/>
    </location>
</feature>
<gene>
    <name evidence="3" type="ORF">H6D15_11270</name>
</gene>
<accession>A0AA40ZVA2</accession>
<feature type="compositionally biased region" description="Basic and acidic residues" evidence="1">
    <location>
        <begin position="28"/>
        <end position="49"/>
    </location>
</feature>
<evidence type="ECO:0000313" key="3">
    <source>
        <dbReference type="EMBL" id="MBM6858171.1"/>
    </source>
</evidence>
<feature type="signal peptide" evidence="2">
    <location>
        <begin position="1"/>
        <end position="21"/>
    </location>
</feature>
<reference evidence="3 4" key="1">
    <citation type="journal article" date="2021" name="Sci. Rep.">
        <title>The distribution of antibiotic resistance genes in chicken gut microbiota commensals.</title>
        <authorList>
            <person name="Juricova H."/>
            <person name="Matiasovicova J."/>
            <person name="Kubasova T."/>
            <person name="Cejkova D."/>
            <person name="Rychlik I."/>
        </authorList>
    </citation>
    <scope>NUCLEOTIDE SEQUENCE [LARGE SCALE GENOMIC DNA]</scope>
    <source>
        <strain evidence="3 4">An421</strain>
    </source>
</reference>
<evidence type="ECO:0000256" key="1">
    <source>
        <dbReference type="SAM" id="MobiDB-lite"/>
    </source>
</evidence>
<proteinExistence type="predicted"/>
<sequence length="182" mass="20755">MSLKYTVLCLGIFLSALQVQAQVASEGEPEKKGEMFREVPNPEKMAQKETDRLKEALNLTDKQYKKVYKLILKEQRELLENRMQRPPMMGANGRGPRPPHEGGMPPMGMGEGAPDGIHRPPMMDGAPKPESTEDMQKRIAKKNKKMKKILTETQYDQWLGMSQKPMPKHKPEGTPKQERDDE</sequence>
<evidence type="ECO:0000256" key="2">
    <source>
        <dbReference type="SAM" id="SignalP"/>
    </source>
</evidence>
<dbReference type="AlphaFoldDB" id="A0AA40ZVA2"/>